<feature type="region of interest" description="Disordered" evidence="1">
    <location>
        <begin position="1"/>
        <end position="26"/>
    </location>
</feature>
<dbReference type="SUPFAM" id="SSF53756">
    <property type="entry name" value="UDP-Glycosyltransferase/glycogen phosphorylase"/>
    <property type="match status" value="1"/>
</dbReference>
<proteinExistence type="predicted"/>
<organism evidence="3 4">
    <name type="scientific">Paralimibaculum aggregatum</name>
    <dbReference type="NCBI Taxonomy" id="3036245"/>
    <lineage>
        <taxon>Bacteria</taxon>
        <taxon>Pseudomonadati</taxon>
        <taxon>Pseudomonadota</taxon>
        <taxon>Alphaproteobacteria</taxon>
        <taxon>Rhodobacterales</taxon>
        <taxon>Paracoccaceae</taxon>
        <taxon>Paralimibaculum</taxon>
    </lineage>
</organism>
<evidence type="ECO:0000313" key="3">
    <source>
        <dbReference type="EMBL" id="GMG81872.1"/>
    </source>
</evidence>
<dbReference type="Proteomes" id="UP001239909">
    <property type="component" value="Unassembled WGS sequence"/>
</dbReference>
<dbReference type="Gene3D" id="3.40.50.2000">
    <property type="entry name" value="Glycogen Phosphorylase B"/>
    <property type="match status" value="2"/>
</dbReference>
<accession>A0ABQ6LEV3</accession>
<feature type="compositionally biased region" description="Low complexity" evidence="1">
    <location>
        <begin position="1"/>
        <end position="20"/>
    </location>
</feature>
<feature type="domain" description="Glycosyltransferase subfamily 4-like N-terminal" evidence="2">
    <location>
        <begin position="67"/>
        <end position="184"/>
    </location>
</feature>
<reference evidence="3 4" key="1">
    <citation type="submission" date="2023-04" db="EMBL/GenBank/DDBJ databases">
        <title>Marinoamorphus aggregata gen. nov., sp. Nov., isolate from tissue of brittle star Ophioplocus japonicus.</title>
        <authorList>
            <person name="Kawano K."/>
            <person name="Sawayama S."/>
            <person name="Nakagawa S."/>
        </authorList>
    </citation>
    <scope>NUCLEOTIDE SEQUENCE [LARGE SCALE GENOMIC DNA]</scope>
    <source>
        <strain evidence="3 4">NKW23</strain>
    </source>
</reference>
<evidence type="ECO:0000313" key="4">
    <source>
        <dbReference type="Proteomes" id="UP001239909"/>
    </source>
</evidence>
<keyword evidence="4" id="KW-1185">Reference proteome</keyword>
<dbReference type="InterPro" id="IPR028098">
    <property type="entry name" value="Glyco_trans_4-like_N"/>
</dbReference>
<dbReference type="PANTHER" id="PTHR45947">
    <property type="entry name" value="SULFOQUINOVOSYL TRANSFERASE SQD2"/>
    <property type="match status" value="1"/>
</dbReference>
<gene>
    <name evidence="3" type="ORF">LNKW23_10850</name>
</gene>
<dbReference type="Pfam" id="PF13692">
    <property type="entry name" value="Glyco_trans_1_4"/>
    <property type="match status" value="1"/>
</dbReference>
<dbReference type="EMBL" id="BSYI01000006">
    <property type="protein sequence ID" value="GMG81872.1"/>
    <property type="molecule type" value="Genomic_DNA"/>
</dbReference>
<sequence>MLMARPDAAAAPDTAGPPAAEAERPRIALVAPRNMRFSPTAATSIDLHIHETARWSGFRANITVFAEEVEAPFTDVRTRFWPQGRSKGHLERLLEAEKPDLIVAHQHLPTAARLAARFRQVPVALVRHNFQNPPRNFVSGWWKRRVFNRLSAIAFVSQRCRESFEAHWPGLKPPVWVTPNGVDSRLWSPAPEKSPILLFAGRLAPEKGVLEAALGIEAVLAERPDWRAVFIIASSPDHADYAAEVHRVLARAGDRVEIVEDARHEQVRRWMAQAAIAVAPTQGEESFGRVAVEAMASGAAVVASRASGFIEVVGDAGILLEAPQAEAIHTALRALIDDPARREALSAAGRARVAERYDLARSVVAFDRMAEALLVASGALPAPPPGTAPED</sequence>
<dbReference type="CDD" id="cd03801">
    <property type="entry name" value="GT4_PimA-like"/>
    <property type="match status" value="1"/>
</dbReference>
<comment type="caution">
    <text evidence="3">The sequence shown here is derived from an EMBL/GenBank/DDBJ whole genome shotgun (WGS) entry which is preliminary data.</text>
</comment>
<protein>
    <recommendedName>
        <fullName evidence="2">Glycosyltransferase subfamily 4-like N-terminal domain-containing protein</fullName>
    </recommendedName>
</protein>
<dbReference type="Pfam" id="PF13439">
    <property type="entry name" value="Glyco_transf_4"/>
    <property type="match status" value="1"/>
</dbReference>
<evidence type="ECO:0000256" key="1">
    <source>
        <dbReference type="SAM" id="MobiDB-lite"/>
    </source>
</evidence>
<name>A0ABQ6LEV3_9RHOB</name>
<evidence type="ECO:0000259" key="2">
    <source>
        <dbReference type="Pfam" id="PF13439"/>
    </source>
</evidence>
<dbReference type="InterPro" id="IPR050194">
    <property type="entry name" value="Glycosyltransferase_grp1"/>
</dbReference>
<dbReference type="PANTHER" id="PTHR45947:SF3">
    <property type="entry name" value="SULFOQUINOVOSYL TRANSFERASE SQD2"/>
    <property type="match status" value="1"/>
</dbReference>